<dbReference type="EMBL" id="JBIHSN010000002">
    <property type="protein sequence ID" value="MFH0264900.1"/>
    <property type="molecule type" value="Genomic_DNA"/>
</dbReference>
<sequence length="78" mass="8630">MMLKIYKHALICALLPLMSAPAWSVGYDFSVFMVGDYIWIKDETALPVAGGAEFNDYSALALSGGIEYKFQKKGFLLC</sequence>
<dbReference type="RefSeq" id="WP_394607398.1">
    <property type="nucleotide sequence ID" value="NZ_JBIHSN010000002.1"/>
</dbReference>
<evidence type="ECO:0000313" key="3">
    <source>
        <dbReference type="Proteomes" id="UP001607151"/>
    </source>
</evidence>
<feature type="signal peptide" evidence="1">
    <location>
        <begin position="1"/>
        <end position="24"/>
    </location>
</feature>
<evidence type="ECO:0008006" key="4">
    <source>
        <dbReference type="Google" id="ProtNLM"/>
    </source>
</evidence>
<evidence type="ECO:0000313" key="2">
    <source>
        <dbReference type="EMBL" id="MFH0264900.1"/>
    </source>
</evidence>
<gene>
    <name evidence="2" type="ORF">ACGRQ9_05235</name>
</gene>
<comment type="caution">
    <text evidence="2">The sequence shown here is derived from an EMBL/GenBank/DDBJ whole genome shotgun (WGS) entry which is preliminary data.</text>
</comment>
<proteinExistence type="predicted"/>
<dbReference type="Proteomes" id="UP001607151">
    <property type="component" value="Unassembled WGS sequence"/>
</dbReference>
<protein>
    <recommendedName>
        <fullName evidence="4">Outer membrane protein beta-barrel domain-containing protein</fullName>
    </recommendedName>
</protein>
<accession>A0ABW7IV14</accession>
<evidence type="ECO:0000256" key="1">
    <source>
        <dbReference type="SAM" id="SignalP"/>
    </source>
</evidence>
<keyword evidence="3" id="KW-1185">Reference proteome</keyword>
<keyword evidence="1" id="KW-0732">Signal</keyword>
<feature type="chain" id="PRO_5045655978" description="Outer membrane protein beta-barrel domain-containing protein" evidence="1">
    <location>
        <begin position="25"/>
        <end position="78"/>
    </location>
</feature>
<name>A0ABW7IV14_9VIBR</name>
<organism evidence="2 3">
    <name type="scientific">Vibrio rumoiensis</name>
    <dbReference type="NCBI Taxonomy" id="76258"/>
    <lineage>
        <taxon>Bacteria</taxon>
        <taxon>Pseudomonadati</taxon>
        <taxon>Pseudomonadota</taxon>
        <taxon>Gammaproteobacteria</taxon>
        <taxon>Vibrionales</taxon>
        <taxon>Vibrionaceae</taxon>
        <taxon>Vibrio</taxon>
    </lineage>
</organism>
<reference evidence="2 3" key="1">
    <citation type="submission" date="2024-10" db="EMBL/GenBank/DDBJ databases">
        <authorList>
            <person name="Yibar A."/>
            <person name="Saticioglu I.B."/>
            <person name="Duman M."/>
            <person name="Ajmi N."/>
            <person name="Gurler F."/>
            <person name="Ay H."/>
            <person name="Onuk E."/>
            <person name="Guler S."/>
            <person name="Romalde J.L."/>
        </authorList>
    </citation>
    <scope>NUCLEOTIDE SEQUENCE [LARGE SCALE GENOMIC DNA]</scope>
    <source>
        <strain evidence="2 3">14-MA-B</strain>
    </source>
</reference>